<gene>
    <name evidence="1" type="ORF">DHETER_LOCUS5216</name>
</gene>
<comment type="caution">
    <text evidence="1">The sequence shown here is derived from an EMBL/GenBank/DDBJ whole genome shotgun (WGS) entry which is preliminary data.</text>
</comment>
<dbReference type="EMBL" id="CAJVPU010005659">
    <property type="protein sequence ID" value="CAG8550790.1"/>
    <property type="molecule type" value="Genomic_DNA"/>
</dbReference>
<organism evidence="1 2">
    <name type="scientific">Dentiscutata heterogama</name>
    <dbReference type="NCBI Taxonomy" id="1316150"/>
    <lineage>
        <taxon>Eukaryota</taxon>
        <taxon>Fungi</taxon>
        <taxon>Fungi incertae sedis</taxon>
        <taxon>Mucoromycota</taxon>
        <taxon>Glomeromycotina</taxon>
        <taxon>Glomeromycetes</taxon>
        <taxon>Diversisporales</taxon>
        <taxon>Gigasporaceae</taxon>
        <taxon>Dentiscutata</taxon>
    </lineage>
</organism>
<protein>
    <submittedName>
        <fullName evidence="1">9747_t:CDS:1</fullName>
    </submittedName>
</protein>
<dbReference type="Proteomes" id="UP000789702">
    <property type="component" value="Unassembled WGS sequence"/>
</dbReference>
<sequence length="792" mass="93270">MININEIPILYLVIAIISLPIIFYIFYLLCEKDSITAILSLLSILCVLGIIIFPIILLCLITPNVSFSKIEQYKDKVIYVPKLNNSTKEFECQSDSGSGTGSPQFTILGQISVFGAVAGLFFNVAVYGVTSKLDIRKTCIVDDFLILTCLILPIFSWFFTAKIDFEFFYDHNYPSYHVILFPSILIWMALFSIVISCYIVCSFHNIYLFPLNYFRKNIHKKDNNEKGEKEDKNNEKDEKGKIEDEKDEIYKIDIDNADKDENIKKVKKDQTDIDENNKFIKASSQKRFSFIKSILIFILFINSVAILIYDFFEIRYGADYKLSNDLAHINAIIDLEFLSFLTDIIYFILATLLIIVYFFAHYFKDSCEKAPEHNVMKKVYFIMNNAYENYKNSRKKSPKQESPEQESPEQESPEQESPKQKFPKHIVMKKVFFIVIFLSIIECFFEYNRFCTPKSIDTIFFFILSTVLTRSISSFFSHDKQIRVMDITKPGFYHTVPNNEKKKHKFVFLKLTDKEQVSAFLGKQRLYLKIKGDNDNDIKKNQEFIDKIKQIYLNFKIDNFDEEFYKNILDFCKQECTPELDKWLKKFGKQDSKSEQESKTNNYELIRAILFDLRKKELNVKTENLIAEKLMDCATIYVDILETGLFQYLIYSHRSYNKYDDEKNDFNEENLKEFKKFLQEIDLEAMKKKNDLEDGKDVMKKKNDLEDGKDVMKKHIDLEDGEDIMKKNIDLEDEEDVMKKHIDLEDGKDGMKKHIDLEDGEDVMKKNIMEKHIDKINDIRKKLGDFEIPTWH</sequence>
<accession>A0ACA9LWQ8</accession>
<evidence type="ECO:0000313" key="1">
    <source>
        <dbReference type="EMBL" id="CAG8550790.1"/>
    </source>
</evidence>
<name>A0ACA9LWQ8_9GLOM</name>
<evidence type="ECO:0000313" key="2">
    <source>
        <dbReference type="Proteomes" id="UP000789702"/>
    </source>
</evidence>
<feature type="non-terminal residue" evidence="1">
    <location>
        <position position="792"/>
    </location>
</feature>
<reference evidence="1" key="1">
    <citation type="submission" date="2021-06" db="EMBL/GenBank/DDBJ databases">
        <authorList>
            <person name="Kallberg Y."/>
            <person name="Tangrot J."/>
            <person name="Rosling A."/>
        </authorList>
    </citation>
    <scope>NUCLEOTIDE SEQUENCE</scope>
    <source>
        <strain evidence="1">IL203A</strain>
    </source>
</reference>
<keyword evidence="2" id="KW-1185">Reference proteome</keyword>
<proteinExistence type="predicted"/>